<reference evidence="2 3" key="1">
    <citation type="submission" date="2014-03" db="EMBL/GenBank/DDBJ databases">
        <title>Bradyrhizobium valentinum sp. nov., isolated from effective nodules of Lupinus mariae-josephae, a lupine endemic of basic-lime soils in Eastern Spain.</title>
        <authorList>
            <person name="Duran D."/>
            <person name="Rey L."/>
            <person name="Navarro A."/>
            <person name="Busquets A."/>
            <person name="Imperial J."/>
            <person name="Ruiz-Argueso T."/>
        </authorList>
    </citation>
    <scope>NUCLEOTIDE SEQUENCE [LARGE SCALE GENOMIC DNA]</scope>
    <source>
        <strain evidence="2 3">LmjM3</strain>
    </source>
</reference>
<dbReference type="GO" id="GO:0016812">
    <property type="term" value="F:hydrolase activity, acting on carbon-nitrogen (but not peptide) bonds, in cyclic amides"/>
    <property type="evidence" value="ECO:0007669"/>
    <property type="project" value="TreeGrafter"/>
</dbReference>
<dbReference type="PANTHER" id="PTHR11647">
    <property type="entry name" value="HYDRANTOINASE/DIHYDROPYRIMIDINASE FAMILY MEMBER"/>
    <property type="match status" value="1"/>
</dbReference>
<dbReference type="GO" id="GO:0005829">
    <property type="term" value="C:cytosol"/>
    <property type="evidence" value="ECO:0007669"/>
    <property type="project" value="TreeGrafter"/>
</dbReference>
<keyword evidence="3" id="KW-1185">Reference proteome</keyword>
<proteinExistence type="predicted"/>
<dbReference type="InterPro" id="IPR032466">
    <property type="entry name" value="Metal_Hydrolase"/>
</dbReference>
<dbReference type="InterPro" id="IPR011059">
    <property type="entry name" value="Metal-dep_hydrolase_composite"/>
</dbReference>
<dbReference type="EMBL" id="LLXX01000067">
    <property type="protein sequence ID" value="KRR09271.1"/>
    <property type="molecule type" value="Genomic_DNA"/>
</dbReference>
<name>A0A0R3KKV0_9BRAD</name>
<organism evidence="2 3">
    <name type="scientific">Bradyrhizobium valentinum</name>
    <dbReference type="NCBI Taxonomy" id="1518501"/>
    <lineage>
        <taxon>Bacteria</taxon>
        <taxon>Pseudomonadati</taxon>
        <taxon>Pseudomonadota</taxon>
        <taxon>Alphaproteobacteria</taxon>
        <taxon>Hyphomicrobiales</taxon>
        <taxon>Nitrobacteraceae</taxon>
        <taxon>Bradyrhizobium</taxon>
    </lineage>
</organism>
<feature type="domain" description="Amidohydrolase 3" evidence="1">
    <location>
        <begin position="61"/>
        <end position="489"/>
    </location>
</feature>
<dbReference type="STRING" id="1518501.CQ10_05820"/>
<dbReference type="GO" id="GO:0016811">
    <property type="term" value="F:hydrolase activity, acting on carbon-nitrogen (but not peptide) bonds, in linear amides"/>
    <property type="evidence" value="ECO:0007669"/>
    <property type="project" value="InterPro"/>
</dbReference>
<dbReference type="PANTHER" id="PTHR11647:SF1">
    <property type="entry name" value="COLLAPSIN RESPONSE MEDIATOR PROTEIN"/>
    <property type="match status" value="1"/>
</dbReference>
<keyword evidence="2" id="KW-0378">Hydrolase</keyword>
<evidence type="ECO:0000259" key="1">
    <source>
        <dbReference type="Pfam" id="PF07969"/>
    </source>
</evidence>
<accession>A0A0R3KKV0</accession>
<dbReference type="InterPro" id="IPR050378">
    <property type="entry name" value="Metallo-dep_Hydrolases_sf"/>
</dbReference>
<dbReference type="Gene3D" id="3.30.1490.130">
    <property type="entry name" value="D-aminoacylase. Domain 3"/>
    <property type="match status" value="1"/>
</dbReference>
<dbReference type="Pfam" id="PF07969">
    <property type="entry name" value="Amidohydro_3"/>
    <property type="match status" value="1"/>
</dbReference>
<dbReference type="SUPFAM" id="SSF51338">
    <property type="entry name" value="Composite domain of metallo-dependent hydrolases"/>
    <property type="match status" value="1"/>
</dbReference>
<dbReference type="AlphaFoldDB" id="A0A0R3KKV0"/>
<dbReference type="InterPro" id="IPR023100">
    <property type="entry name" value="D-aminoacylase_insert_dom_sf"/>
</dbReference>
<evidence type="ECO:0000313" key="2">
    <source>
        <dbReference type="EMBL" id="KRR09271.1"/>
    </source>
</evidence>
<dbReference type="SUPFAM" id="SSF51556">
    <property type="entry name" value="Metallo-dependent hydrolases"/>
    <property type="match status" value="1"/>
</dbReference>
<sequence>MAGLIAHGGYAFAAETADLVISGGTIYSGADEAPFVGDVAVTGDRIVYVGPRAGAPAAKTTIDAQGMIVAPGLIDVHTHPESYIRSGDAAKRLNAPWLMQGVSTVFIGVDGRGTPNVAADQAELEAQKVGTNIVSYVGFGAVREAVLGKDARAPSPAELDRMKALVAKAMCEGAIGLSAGLFYAPQSFAKTEEVVAVAKEAARRGGIYDTHQRDESSYSIGLMNSVREVLQIGLEAEMPVHFAHLKALGVDLQGQVPEVIRLIEAARASGQKVTADQYPWLASSTSLDAALVPRWAVDGGYEAMIRRFDDAAAMAKIRGEMIENLRRRGGADSILLVSVDRPWTGKRLSEMADTWRIEPIDAAVRILRANPRDMIASFNMIDSDVDLVMKQPWVVTSSDGNDGHPRQYATFPQKYAVYVRERGVIDLRTFIRQSTGLSADIFKLDRRGYLRPDYFADVVVFDPARYAPKADYVRPSELSAGVQTLLVNGTPAIQEGKLTPAASGRALKRTPAPGTCP</sequence>
<gene>
    <name evidence="2" type="ORF">CP49_09605</name>
</gene>
<dbReference type="Proteomes" id="UP000051913">
    <property type="component" value="Unassembled WGS sequence"/>
</dbReference>
<dbReference type="InterPro" id="IPR013108">
    <property type="entry name" value="Amidohydro_3"/>
</dbReference>
<protein>
    <submittedName>
        <fullName evidence="2">Amidohydrolase</fullName>
    </submittedName>
</protein>
<evidence type="ECO:0000313" key="3">
    <source>
        <dbReference type="Proteomes" id="UP000051913"/>
    </source>
</evidence>
<comment type="caution">
    <text evidence="2">The sequence shown here is derived from an EMBL/GenBank/DDBJ whole genome shotgun (WGS) entry which is preliminary data.</text>
</comment>
<dbReference type="Gene3D" id="3.20.20.140">
    <property type="entry name" value="Metal-dependent hydrolases"/>
    <property type="match status" value="2"/>
</dbReference>
<dbReference type="Gene3D" id="2.30.40.10">
    <property type="entry name" value="Urease, subunit C, domain 1"/>
    <property type="match status" value="2"/>
</dbReference>